<evidence type="ECO:0000313" key="5">
    <source>
        <dbReference type="EMBL" id="AEI96103.1"/>
    </source>
</evidence>
<gene>
    <name evidence="5" type="ordered locus">RLO149_c042070</name>
</gene>
<dbReference type="InterPro" id="IPR006311">
    <property type="entry name" value="TAT_signal"/>
</dbReference>
<evidence type="ECO:0000256" key="3">
    <source>
        <dbReference type="SAM" id="SignalP"/>
    </source>
</evidence>
<sequence>MTRRSHMDRRALFATGAAAALLAATGVSAQASPARRGRLRAALSGARRTDSFDARQDHGLFMQVAMVGAVFDTLTEVAADGTLHGELSTAWEGDARAQVWTLTLRENVDFHDGTRFSAQDVVASFDLHRQTLLADVARVSVLDAQRVLVELHEGDPHFPYRLSDPRLVIYPAGNMAVAMSDGIGTGLYRVQRFQPGRHFLGQRVAQHYKDGRAGWFDTVELVALSSSAVRAEALRDNYVDAAELSDTSDLADLSGITLLPETVSMTAAVSERLALPHHTGSRWPLDNLRAAERWWMA</sequence>
<dbReference type="Gene3D" id="3.40.190.10">
    <property type="entry name" value="Periplasmic binding protein-like II"/>
    <property type="match status" value="1"/>
</dbReference>
<evidence type="ECO:0000313" key="6">
    <source>
        <dbReference type="Proteomes" id="UP000001353"/>
    </source>
</evidence>
<dbReference type="PANTHER" id="PTHR30290">
    <property type="entry name" value="PERIPLASMIC BINDING COMPONENT OF ABC TRANSPORTER"/>
    <property type="match status" value="1"/>
</dbReference>
<feature type="chain" id="PRO_5003367335" evidence="3">
    <location>
        <begin position="30"/>
        <end position="297"/>
    </location>
</feature>
<proteinExistence type="inferred from homology"/>
<accession>F7ZGI7</accession>
<feature type="domain" description="Solute-binding protein family 5" evidence="4">
    <location>
        <begin position="83"/>
        <end position="255"/>
    </location>
</feature>
<dbReference type="Pfam" id="PF00496">
    <property type="entry name" value="SBP_bac_5"/>
    <property type="match status" value="1"/>
</dbReference>
<feature type="signal peptide" evidence="3">
    <location>
        <begin position="1"/>
        <end position="29"/>
    </location>
</feature>
<evidence type="ECO:0000259" key="4">
    <source>
        <dbReference type="Pfam" id="PF00496"/>
    </source>
</evidence>
<dbReference type="PROSITE" id="PS51318">
    <property type="entry name" value="TAT"/>
    <property type="match status" value="1"/>
</dbReference>
<dbReference type="KEGG" id="rli:RLO149_c042070"/>
<evidence type="ECO:0000256" key="1">
    <source>
        <dbReference type="ARBA" id="ARBA00004418"/>
    </source>
</evidence>
<dbReference type="RefSeq" id="WP_013963982.1">
    <property type="nucleotide sequence ID" value="NC_015730.1"/>
</dbReference>
<dbReference type="eggNOG" id="COG0747">
    <property type="taxonomic scope" value="Bacteria"/>
</dbReference>
<protein>
    <submittedName>
        <fullName evidence="5">ABC transporter extracellular solute binding protein, family 5</fullName>
    </submittedName>
</protein>
<dbReference type="Proteomes" id="UP000001353">
    <property type="component" value="Chromosome"/>
</dbReference>
<organism evidence="5 6">
    <name type="scientific">Roseobacter litoralis (strain ATCC 49566 / DSM 6996 / JCM 21268 / NBRC 15278 / OCh 149)</name>
    <dbReference type="NCBI Taxonomy" id="391595"/>
    <lineage>
        <taxon>Bacteria</taxon>
        <taxon>Pseudomonadati</taxon>
        <taxon>Pseudomonadota</taxon>
        <taxon>Alphaproteobacteria</taxon>
        <taxon>Rhodobacterales</taxon>
        <taxon>Roseobacteraceae</taxon>
        <taxon>Roseobacter</taxon>
    </lineage>
</organism>
<dbReference type="InterPro" id="IPR039424">
    <property type="entry name" value="SBP_5"/>
</dbReference>
<evidence type="ECO:0000256" key="2">
    <source>
        <dbReference type="ARBA" id="ARBA00005695"/>
    </source>
</evidence>
<name>F7ZGI7_ROSLO</name>
<keyword evidence="3" id="KW-0732">Signal</keyword>
<dbReference type="SUPFAM" id="SSF53850">
    <property type="entry name" value="Periplasmic binding protein-like II"/>
    <property type="match status" value="1"/>
</dbReference>
<dbReference type="OrthoDB" id="9803988at2"/>
<dbReference type="InterPro" id="IPR000914">
    <property type="entry name" value="SBP_5_dom"/>
</dbReference>
<keyword evidence="6" id="KW-1185">Reference proteome</keyword>
<reference evidence="5 6" key="1">
    <citation type="journal article" date="2011" name="BMC Genomics">
        <title>Comparative genome analysis and genome-guided physiological analysis of Roseobacter litoralis.</title>
        <authorList>
            <person name="Kalhoefer D."/>
            <person name="Thole S."/>
            <person name="Voget S."/>
            <person name="Lehmann R."/>
            <person name="Liesegang H."/>
            <person name="Wollher A."/>
            <person name="Daniel R."/>
            <person name="Simon M."/>
            <person name="Brinkhoff T."/>
        </authorList>
    </citation>
    <scope>NUCLEOTIDE SEQUENCE [LARGE SCALE GENOMIC DNA]</scope>
    <source>
        <strain evidence="6">ATCC 49566 / DSM 6996 / JCM 21268 / NBRC 15278 / OCh 149</strain>
    </source>
</reference>
<dbReference type="HOGENOM" id="CLU_990020_0_0_5"/>
<dbReference type="STRING" id="391595.RLO149_c042070"/>
<comment type="subcellular location">
    <subcellularLocation>
        <location evidence="1">Periplasm</location>
    </subcellularLocation>
</comment>
<dbReference type="GO" id="GO:0015833">
    <property type="term" value="P:peptide transport"/>
    <property type="evidence" value="ECO:0007669"/>
    <property type="project" value="TreeGrafter"/>
</dbReference>
<dbReference type="EMBL" id="CP002623">
    <property type="protein sequence ID" value="AEI96103.1"/>
    <property type="molecule type" value="Genomic_DNA"/>
</dbReference>
<dbReference type="AlphaFoldDB" id="F7ZGI7"/>
<dbReference type="GO" id="GO:1904680">
    <property type="term" value="F:peptide transmembrane transporter activity"/>
    <property type="evidence" value="ECO:0007669"/>
    <property type="project" value="TreeGrafter"/>
</dbReference>
<comment type="similarity">
    <text evidence="2">Belongs to the bacterial solute-binding protein 5 family.</text>
</comment>